<evidence type="ECO:0000256" key="1">
    <source>
        <dbReference type="SAM" id="Phobius"/>
    </source>
</evidence>
<reference evidence="2 3" key="1">
    <citation type="submission" date="2019-12" db="EMBL/GenBank/DDBJ databases">
        <authorList>
            <person name="Huq M.A."/>
        </authorList>
    </citation>
    <scope>NUCLEOTIDE SEQUENCE [LARGE SCALE GENOMIC DNA]</scope>
    <source>
        <strain evidence="2 3">MAH-18</strain>
    </source>
</reference>
<sequence length="121" mass="13082">MEKKKSGTARSVLTFWLPVIVLIALVPLIPWAASAYFDLDERTPLAIAEDTLAEEYGLEMVDGAGQPLPEDSVELSVSTFDMSPGSTTEDVPFSRNGKKVRCTVHVPTDDPRDVTADCPGS</sequence>
<evidence type="ECO:0000313" key="2">
    <source>
        <dbReference type="EMBL" id="MVQ49251.1"/>
    </source>
</evidence>
<dbReference type="Proteomes" id="UP000473525">
    <property type="component" value="Unassembled WGS sequence"/>
</dbReference>
<protein>
    <submittedName>
        <fullName evidence="2">Uncharacterized protein</fullName>
    </submittedName>
</protein>
<evidence type="ECO:0000313" key="3">
    <source>
        <dbReference type="Proteomes" id="UP000473525"/>
    </source>
</evidence>
<proteinExistence type="predicted"/>
<keyword evidence="1" id="KW-0812">Transmembrane</keyword>
<dbReference type="RefSeq" id="WP_157341816.1">
    <property type="nucleotide sequence ID" value="NZ_WSEK01000004.1"/>
</dbReference>
<comment type="caution">
    <text evidence="2">The sequence shown here is derived from an EMBL/GenBank/DDBJ whole genome shotgun (WGS) entry which is preliminary data.</text>
</comment>
<dbReference type="AlphaFoldDB" id="A0A6L6XPJ6"/>
<gene>
    <name evidence="2" type="ORF">GON03_08655</name>
</gene>
<name>A0A6L6XPJ6_9ACTN</name>
<organism evidence="2 3">
    <name type="scientific">Nocardioides agri</name>
    <dbReference type="NCBI Taxonomy" id="2682843"/>
    <lineage>
        <taxon>Bacteria</taxon>
        <taxon>Bacillati</taxon>
        <taxon>Actinomycetota</taxon>
        <taxon>Actinomycetes</taxon>
        <taxon>Propionibacteriales</taxon>
        <taxon>Nocardioidaceae</taxon>
        <taxon>Nocardioides</taxon>
    </lineage>
</organism>
<keyword evidence="1" id="KW-1133">Transmembrane helix</keyword>
<accession>A0A6L6XPJ6</accession>
<dbReference type="EMBL" id="WSEK01000004">
    <property type="protein sequence ID" value="MVQ49251.1"/>
    <property type="molecule type" value="Genomic_DNA"/>
</dbReference>
<feature type="transmembrane region" description="Helical" evidence="1">
    <location>
        <begin position="12"/>
        <end position="33"/>
    </location>
</feature>
<keyword evidence="1" id="KW-0472">Membrane</keyword>
<keyword evidence="3" id="KW-1185">Reference proteome</keyword>